<evidence type="ECO:0000256" key="6">
    <source>
        <dbReference type="ARBA" id="ARBA00048428"/>
    </source>
</evidence>
<dbReference type="PANTHER" id="PTHR43675">
    <property type="entry name" value="ARSENITE METHYLTRANSFERASE"/>
    <property type="match status" value="1"/>
</dbReference>
<evidence type="ECO:0000259" key="7">
    <source>
        <dbReference type="Pfam" id="PF13847"/>
    </source>
</evidence>
<dbReference type="InterPro" id="IPR029063">
    <property type="entry name" value="SAM-dependent_MTases_sf"/>
</dbReference>
<dbReference type="Gene3D" id="3.40.50.150">
    <property type="entry name" value="Vaccinia Virus protein VP39"/>
    <property type="match status" value="1"/>
</dbReference>
<dbReference type="CDD" id="cd02440">
    <property type="entry name" value="AdoMet_MTases"/>
    <property type="match status" value="1"/>
</dbReference>
<keyword evidence="8" id="KW-0808">Transferase</keyword>
<dbReference type="Proteomes" id="UP000463388">
    <property type="component" value="Unassembled WGS sequence"/>
</dbReference>
<comment type="catalytic activity">
    <reaction evidence="4">
        <text>arsenic triglutathione + [thioredoxin]-dithiol + S-adenosyl-L-methionine + 2 H2O = methylarsonous acid + [thioredoxin]-disulfide + 3 glutathione + S-adenosyl-L-homocysteine + H(+)</text>
        <dbReference type="Rhea" id="RHEA:69460"/>
        <dbReference type="Rhea" id="RHEA-COMP:10698"/>
        <dbReference type="Rhea" id="RHEA-COMP:10700"/>
        <dbReference type="ChEBI" id="CHEBI:15377"/>
        <dbReference type="ChEBI" id="CHEBI:15378"/>
        <dbReference type="ChEBI" id="CHEBI:17826"/>
        <dbReference type="ChEBI" id="CHEBI:29950"/>
        <dbReference type="ChEBI" id="CHEBI:50058"/>
        <dbReference type="ChEBI" id="CHEBI:57856"/>
        <dbReference type="ChEBI" id="CHEBI:57925"/>
        <dbReference type="ChEBI" id="CHEBI:59789"/>
        <dbReference type="ChEBI" id="CHEBI:183640"/>
        <dbReference type="EC" id="2.1.1.137"/>
    </reaction>
</comment>
<name>A0A6N8JMK1_9ACTN</name>
<keyword evidence="8" id="KW-0489">Methyltransferase</keyword>
<comment type="similarity">
    <text evidence="1">Belongs to the methyltransferase superfamily. Arsenite methyltransferase family.</text>
</comment>
<dbReference type="InterPro" id="IPR026669">
    <property type="entry name" value="Arsenite_MeTrfase-like"/>
</dbReference>
<dbReference type="SUPFAM" id="SSF53335">
    <property type="entry name" value="S-adenosyl-L-methionine-dependent methyltransferases"/>
    <property type="match status" value="1"/>
</dbReference>
<dbReference type="PANTHER" id="PTHR43675:SF30">
    <property type="entry name" value="CYCLOPROPANE-FATTY-ACYL-PHOSPHOLIPID SYNTHASE"/>
    <property type="match status" value="1"/>
</dbReference>
<proteinExistence type="inferred from homology"/>
<gene>
    <name evidence="8" type="ORF">GKZ27_02030</name>
</gene>
<protein>
    <recommendedName>
        <fullName evidence="3">Arsenite methyltransferase</fullName>
        <ecNumber evidence="2">2.1.1.137</ecNumber>
    </recommendedName>
</protein>
<dbReference type="InterPro" id="IPR025714">
    <property type="entry name" value="Methyltranfer_dom"/>
</dbReference>
<dbReference type="GO" id="GO:0030791">
    <property type="term" value="F:arsenite methyltransferase activity"/>
    <property type="evidence" value="ECO:0007669"/>
    <property type="project" value="UniProtKB-EC"/>
</dbReference>
<sequence>MAAPAYIERHYAALPREGGFASRCAMALGGVDWTGKHVLDVGCRRGKGAYKLSERVGADGLVVGVDWSPMFVEAAREGVAAALARSGLTASNLEFRQGYPEDLAAAGIADGSQDVVYLNNGFAHFADPAQALRECFRALAPGGLLVLEVVTTTADELVAVICQLTAAGFPDPAVMASEPLLVAEESVAGLASSASSAPSQLGAATSAAVPASAVLHARKPQCA</sequence>
<dbReference type="RefSeq" id="WP_160344692.1">
    <property type="nucleotide sequence ID" value="NZ_WSRR01000003.1"/>
</dbReference>
<keyword evidence="9" id="KW-1185">Reference proteome</keyword>
<dbReference type="OrthoDB" id="9805171at2"/>
<accession>A0A6N8JMK1</accession>
<feature type="domain" description="Methyltransferase" evidence="7">
    <location>
        <begin position="35"/>
        <end position="163"/>
    </location>
</feature>
<organism evidence="8 9">
    <name type="scientific">Adlercreutzia mucosicola</name>
    <dbReference type="NCBI Taxonomy" id="580026"/>
    <lineage>
        <taxon>Bacteria</taxon>
        <taxon>Bacillati</taxon>
        <taxon>Actinomycetota</taxon>
        <taxon>Coriobacteriia</taxon>
        <taxon>Eggerthellales</taxon>
        <taxon>Eggerthellaceae</taxon>
        <taxon>Adlercreutzia</taxon>
    </lineage>
</organism>
<comment type="catalytic activity">
    <reaction evidence="5">
        <text>arsenic triglutathione + 2 [thioredoxin]-dithiol + 2 S-adenosyl-L-methionine + H2O = dimethylarsinous acid + 2 [thioredoxin]-disulfide + 3 glutathione + 2 S-adenosyl-L-homocysteine + 2 H(+)</text>
        <dbReference type="Rhea" id="RHEA:69464"/>
        <dbReference type="Rhea" id="RHEA-COMP:10698"/>
        <dbReference type="Rhea" id="RHEA-COMP:10700"/>
        <dbReference type="ChEBI" id="CHEBI:15377"/>
        <dbReference type="ChEBI" id="CHEBI:15378"/>
        <dbReference type="ChEBI" id="CHEBI:23808"/>
        <dbReference type="ChEBI" id="CHEBI:29950"/>
        <dbReference type="ChEBI" id="CHEBI:50058"/>
        <dbReference type="ChEBI" id="CHEBI:57856"/>
        <dbReference type="ChEBI" id="CHEBI:57925"/>
        <dbReference type="ChEBI" id="CHEBI:59789"/>
        <dbReference type="ChEBI" id="CHEBI:183640"/>
        <dbReference type="EC" id="2.1.1.137"/>
    </reaction>
</comment>
<dbReference type="EMBL" id="WSRR01000003">
    <property type="protein sequence ID" value="MVX60249.1"/>
    <property type="molecule type" value="Genomic_DNA"/>
</dbReference>
<evidence type="ECO:0000313" key="9">
    <source>
        <dbReference type="Proteomes" id="UP000463388"/>
    </source>
</evidence>
<comment type="catalytic activity">
    <reaction evidence="6">
        <text>arsenic triglutathione + 3 [thioredoxin]-dithiol + 3 S-adenosyl-L-methionine = trimethylarsine + 3 [thioredoxin]-disulfide + 3 glutathione + 3 S-adenosyl-L-homocysteine + 3 H(+)</text>
        <dbReference type="Rhea" id="RHEA:69432"/>
        <dbReference type="Rhea" id="RHEA-COMP:10698"/>
        <dbReference type="Rhea" id="RHEA-COMP:10700"/>
        <dbReference type="ChEBI" id="CHEBI:15378"/>
        <dbReference type="ChEBI" id="CHEBI:27130"/>
        <dbReference type="ChEBI" id="CHEBI:29950"/>
        <dbReference type="ChEBI" id="CHEBI:50058"/>
        <dbReference type="ChEBI" id="CHEBI:57856"/>
        <dbReference type="ChEBI" id="CHEBI:57925"/>
        <dbReference type="ChEBI" id="CHEBI:59789"/>
        <dbReference type="ChEBI" id="CHEBI:183640"/>
        <dbReference type="EC" id="2.1.1.137"/>
    </reaction>
</comment>
<evidence type="ECO:0000256" key="1">
    <source>
        <dbReference type="ARBA" id="ARBA00034487"/>
    </source>
</evidence>
<evidence type="ECO:0000256" key="5">
    <source>
        <dbReference type="ARBA" id="ARBA00047943"/>
    </source>
</evidence>
<evidence type="ECO:0000256" key="2">
    <source>
        <dbReference type="ARBA" id="ARBA00034521"/>
    </source>
</evidence>
<dbReference type="Pfam" id="PF13847">
    <property type="entry name" value="Methyltransf_31"/>
    <property type="match status" value="1"/>
</dbReference>
<evidence type="ECO:0000256" key="4">
    <source>
        <dbReference type="ARBA" id="ARBA00047941"/>
    </source>
</evidence>
<evidence type="ECO:0000256" key="3">
    <source>
        <dbReference type="ARBA" id="ARBA00034545"/>
    </source>
</evidence>
<comment type="caution">
    <text evidence="8">The sequence shown here is derived from an EMBL/GenBank/DDBJ whole genome shotgun (WGS) entry which is preliminary data.</text>
</comment>
<dbReference type="AlphaFoldDB" id="A0A6N8JMK1"/>
<reference evidence="8 9" key="1">
    <citation type="submission" date="2019-12" db="EMBL/GenBank/DDBJ databases">
        <title>Microbes associate with the intestines of laboratory mice.</title>
        <authorList>
            <person name="Navarre W."/>
            <person name="Wong E."/>
        </authorList>
    </citation>
    <scope>NUCLEOTIDE SEQUENCE [LARGE SCALE GENOMIC DNA]</scope>
    <source>
        <strain evidence="8 9">NM66_B29</strain>
    </source>
</reference>
<evidence type="ECO:0000313" key="8">
    <source>
        <dbReference type="EMBL" id="MVX60249.1"/>
    </source>
</evidence>
<dbReference type="GO" id="GO:0032259">
    <property type="term" value="P:methylation"/>
    <property type="evidence" value="ECO:0007669"/>
    <property type="project" value="UniProtKB-KW"/>
</dbReference>
<dbReference type="EC" id="2.1.1.137" evidence="2"/>